<reference evidence="1" key="1">
    <citation type="submission" date="2021-02" db="EMBL/GenBank/DDBJ databases">
        <title>Natronogracilivirga saccharolytica gen. nov. sp. nov. a new anaerobic, haloalkiliphilic carbohydrate-fermenting bacterium from soda lake and proposing of Cyclonatronumiaceae fam. nov. in the phylum Balneolaeota.</title>
        <authorList>
            <person name="Zhilina T.N."/>
            <person name="Sorokin D.Y."/>
            <person name="Zavarzina D.G."/>
            <person name="Toshchakov S.V."/>
            <person name="Kublanov I.V."/>
        </authorList>
    </citation>
    <scope>NUCLEOTIDE SEQUENCE</scope>
    <source>
        <strain evidence="1">Z-1702</strain>
    </source>
</reference>
<protein>
    <submittedName>
        <fullName evidence="1">Uncharacterized protein</fullName>
    </submittedName>
</protein>
<evidence type="ECO:0000313" key="1">
    <source>
        <dbReference type="EMBL" id="MBP3193063.1"/>
    </source>
</evidence>
<proteinExistence type="predicted"/>
<dbReference type="EMBL" id="JAFIDN010000007">
    <property type="protein sequence ID" value="MBP3193063.1"/>
    <property type="molecule type" value="Genomic_DNA"/>
</dbReference>
<dbReference type="Proteomes" id="UP000673975">
    <property type="component" value="Unassembled WGS sequence"/>
</dbReference>
<dbReference type="RefSeq" id="WP_210512335.1">
    <property type="nucleotide sequence ID" value="NZ_JAFIDN010000007.1"/>
</dbReference>
<dbReference type="AlphaFoldDB" id="A0A8J7S6X1"/>
<sequence length="100" mass="11443">MDSDEILQKIIQIFRDTQISEVPGYNKFGYIRETISAVIVSRQNGEDTRIPFSKIKQGIEAVKVDKKVYDDGPASLRKYGITHINSPIWSLLRLVPKSDY</sequence>
<evidence type="ECO:0000313" key="2">
    <source>
        <dbReference type="Proteomes" id="UP000673975"/>
    </source>
</evidence>
<accession>A0A8J7S6X1</accession>
<gene>
    <name evidence="1" type="ORF">NATSA_10345</name>
</gene>
<name>A0A8J7S6X1_9BACT</name>
<organism evidence="1 2">
    <name type="scientific">Natronogracilivirga saccharolytica</name>
    <dbReference type="NCBI Taxonomy" id="2812953"/>
    <lineage>
        <taxon>Bacteria</taxon>
        <taxon>Pseudomonadati</taxon>
        <taxon>Balneolota</taxon>
        <taxon>Balneolia</taxon>
        <taxon>Balneolales</taxon>
        <taxon>Cyclonatronaceae</taxon>
        <taxon>Natronogracilivirga</taxon>
    </lineage>
</organism>
<keyword evidence="2" id="KW-1185">Reference proteome</keyword>
<comment type="caution">
    <text evidence="1">The sequence shown here is derived from an EMBL/GenBank/DDBJ whole genome shotgun (WGS) entry which is preliminary data.</text>
</comment>